<dbReference type="InterPro" id="IPR002921">
    <property type="entry name" value="Fungal_lipase-type"/>
</dbReference>
<comment type="caution">
    <text evidence="3">The sequence shown here is derived from an EMBL/GenBank/DDBJ whole genome shotgun (WGS) entry which is preliminary data.</text>
</comment>
<dbReference type="Gene3D" id="3.40.50.1820">
    <property type="entry name" value="alpha/beta hydrolase"/>
    <property type="match status" value="1"/>
</dbReference>
<gene>
    <name evidence="3" type="ORF">V7x_14420</name>
</gene>
<evidence type="ECO:0000313" key="4">
    <source>
        <dbReference type="Proteomes" id="UP000316476"/>
    </source>
</evidence>
<dbReference type="CDD" id="cd00519">
    <property type="entry name" value="Lipase_3"/>
    <property type="match status" value="1"/>
</dbReference>
<dbReference type="SUPFAM" id="SSF53474">
    <property type="entry name" value="alpha/beta-Hydrolases"/>
    <property type="match status" value="1"/>
</dbReference>
<feature type="compositionally biased region" description="Polar residues" evidence="1">
    <location>
        <begin position="308"/>
        <end position="322"/>
    </location>
</feature>
<dbReference type="GO" id="GO:0006629">
    <property type="term" value="P:lipid metabolic process"/>
    <property type="evidence" value="ECO:0007669"/>
    <property type="project" value="InterPro"/>
</dbReference>
<feature type="region of interest" description="Disordered" evidence="1">
    <location>
        <begin position="275"/>
        <end position="322"/>
    </location>
</feature>
<evidence type="ECO:0000256" key="1">
    <source>
        <dbReference type="SAM" id="MobiDB-lite"/>
    </source>
</evidence>
<dbReference type="InterPro" id="IPR051218">
    <property type="entry name" value="Sec_MonoDiacylglyc_Lipase"/>
</dbReference>
<dbReference type="InterPro" id="IPR000595">
    <property type="entry name" value="cNMP-bd_dom"/>
</dbReference>
<feature type="domain" description="Cyclic nucleotide-binding" evidence="2">
    <location>
        <begin position="1"/>
        <end position="53"/>
    </location>
</feature>
<protein>
    <submittedName>
        <fullName evidence="3">Lipase (Class 3)</fullName>
    </submittedName>
</protein>
<evidence type="ECO:0000259" key="2">
    <source>
        <dbReference type="PROSITE" id="PS50042"/>
    </source>
</evidence>
<proteinExistence type="predicted"/>
<dbReference type="EMBL" id="SJPZ01000001">
    <property type="protein sequence ID" value="TWU65888.1"/>
    <property type="molecule type" value="Genomic_DNA"/>
</dbReference>
<accession>A0A5C6FX52</accession>
<dbReference type="Proteomes" id="UP000316476">
    <property type="component" value="Unassembled WGS sequence"/>
</dbReference>
<dbReference type="OrthoDB" id="5522031at2"/>
<reference evidence="3 4" key="1">
    <citation type="submission" date="2019-02" db="EMBL/GenBank/DDBJ databases">
        <title>Deep-cultivation of Planctomycetes and their phenomic and genomic characterization uncovers novel biology.</title>
        <authorList>
            <person name="Wiegand S."/>
            <person name="Jogler M."/>
            <person name="Boedeker C."/>
            <person name="Pinto D."/>
            <person name="Vollmers J."/>
            <person name="Rivas-Marin E."/>
            <person name="Kohn T."/>
            <person name="Peeters S.H."/>
            <person name="Heuer A."/>
            <person name="Rast P."/>
            <person name="Oberbeckmann S."/>
            <person name="Bunk B."/>
            <person name="Jeske O."/>
            <person name="Meyerdierks A."/>
            <person name="Storesund J.E."/>
            <person name="Kallscheuer N."/>
            <person name="Luecker S."/>
            <person name="Lage O.M."/>
            <person name="Pohl T."/>
            <person name="Merkel B.J."/>
            <person name="Hornburger P."/>
            <person name="Mueller R.-W."/>
            <person name="Bruemmer F."/>
            <person name="Labrenz M."/>
            <person name="Spormann A.M."/>
            <person name="Op Den Camp H."/>
            <person name="Overmann J."/>
            <person name="Amann R."/>
            <person name="Jetten M.S.M."/>
            <person name="Mascher T."/>
            <person name="Medema M.H."/>
            <person name="Devos D.P."/>
            <person name="Kaster A.-K."/>
            <person name="Ovreas L."/>
            <person name="Rohde M."/>
            <person name="Galperin M.Y."/>
            <person name="Jogler C."/>
        </authorList>
    </citation>
    <scope>NUCLEOTIDE SEQUENCE [LARGE SCALE GENOMIC DNA]</scope>
    <source>
        <strain evidence="3 4">V7</strain>
    </source>
</reference>
<evidence type="ECO:0000313" key="3">
    <source>
        <dbReference type="EMBL" id="TWU65888.1"/>
    </source>
</evidence>
<organism evidence="3 4">
    <name type="scientific">Crateriforma conspicua</name>
    <dbReference type="NCBI Taxonomy" id="2527996"/>
    <lineage>
        <taxon>Bacteria</taxon>
        <taxon>Pseudomonadati</taxon>
        <taxon>Planctomycetota</taxon>
        <taxon>Planctomycetia</taxon>
        <taxon>Planctomycetales</taxon>
        <taxon>Planctomycetaceae</taxon>
        <taxon>Crateriforma</taxon>
    </lineage>
</organism>
<dbReference type="AlphaFoldDB" id="A0A5C6FX52"/>
<dbReference type="RefSeq" id="WP_146412308.1">
    <property type="nucleotide sequence ID" value="NZ_SJPZ01000001.1"/>
</dbReference>
<dbReference type="PANTHER" id="PTHR45856">
    <property type="entry name" value="ALPHA/BETA-HYDROLASES SUPERFAMILY PROTEIN"/>
    <property type="match status" value="1"/>
</dbReference>
<sequence>MTKIVHDKGEVPVVIHSNVKGPIGEMTFLQRSLLFAELSMVAYNDPEEASVAASMAGFPESNLYDNDGSQAYRFRNEHDCVIACRGTEPNEWNDIRADANAASVLAETVGKVHRGFKREVDDLWPMLEAALISNDQPLWFCGHSLGGAMATICAGRCYLSHIASMPEQLYTFGSPRVGNKRYVNYVSLDHYRYVNNNDIVTRVPPAWMGYRHNGHEVYINRHGEIGELGMVKKRHDRWRGFVQSLTRWKIDHLSDHAIHEYIAALVAAVDEERAASKLGESPVQADDVAGEAPAPPTSPPDESDRSVGQRSGGQTTRASAGA</sequence>
<dbReference type="PANTHER" id="PTHR45856:SF24">
    <property type="entry name" value="FUNGAL LIPASE-LIKE DOMAIN-CONTAINING PROTEIN"/>
    <property type="match status" value="1"/>
</dbReference>
<dbReference type="InterPro" id="IPR029058">
    <property type="entry name" value="AB_hydrolase_fold"/>
</dbReference>
<dbReference type="PROSITE" id="PS50042">
    <property type="entry name" value="CNMP_BINDING_3"/>
    <property type="match status" value="1"/>
</dbReference>
<name>A0A5C6FX52_9PLAN</name>
<dbReference type="Pfam" id="PF01764">
    <property type="entry name" value="Lipase_3"/>
    <property type="match status" value="1"/>
</dbReference>